<keyword evidence="2 6" id="KW-0378">Hydrolase</keyword>
<dbReference type="Gene3D" id="2.20.230.10">
    <property type="entry name" value="Resuscitation-promoting factor rpfb"/>
    <property type="match status" value="1"/>
</dbReference>
<dbReference type="InterPro" id="IPR050248">
    <property type="entry name" value="Polysacc_deacetylase_ArnD"/>
</dbReference>
<reference evidence="6" key="1">
    <citation type="journal article" date="2013" name="PLoS ONE">
        <title>Metagenomic insights into the carbohydrate-active enzymes carried by the microorganisms adhering to solid digesta in the rumen of cows.</title>
        <authorList>
            <person name="Wang L."/>
            <person name="Hatem A."/>
            <person name="Catalyurek U.V."/>
            <person name="Morrison M."/>
            <person name="Yu Z."/>
        </authorList>
    </citation>
    <scope>NUCLEOTIDE SEQUENCE</scope>
</reference>
<dbReference type="GO" id="GO:0016810">
    <property type="term" value="F:hydrolase activity, acting on carbon-nitrogen (but not peptide) bonds"/>
    <property type="evidence" value="ECO:0007669"/>
    <property type="project" value="InterPro"/>
</dbReference>
<dbReference type="GO" id="GO:0016798">
    <property type="term" value="F:hydrolase activity, acting on glycosyl bonds"/>
    <property type="evidence" value="ECO:0007669"/>
    <property type="project" value="UniProtKB-KW"/>
</dbReference>
<keyword evidence="4" id="KW-1133">Transmembrane helix</keyword>
<dbReference type="Pfam" id="PF01522">
    <property type="entry name" value="Polysacc_deac_1"/>
    <property type="match status" value="1"/>
</dbReference>
<dbReference type="GO" id="GO:0016020">
    <property type="term" value="C:membrane"/>
    <property type="evidence" value="ECO:0007669"/>
    <property type="project" value="TreeGrafter"/>
</dbReference>
<dbReference type="PANTHER" id="PTHR10587:SF133">
    <property type="entry name" value="CHITIN DEACETYLASE 1-RELATED"/>
    <property type="match status" value="1"/>
</dbReference>
<feature type="transmembrane region" description="Helical" evidence="4">
    <location>
        <begin position="41"/>
        <end position="62"/>
    </location>
</feature>
<feature type="compositionally biased region" description="Polar residues" evidence="3">
    <location>
        <begin position="8"/>
        <end position="21"/>
    </location>
</feature>
<keyword evidence="4" id="KW-0472">Membrane</keyword>
<dbReference type="EMBL" id="KC246863">
    <property type="protein sequence ID" value="AHF26020.1"/>
    <property type="molecule type" value="Genomic_DNA"/>
</dbReference>
<sequence>MAGKHSAPKQQAQQPVQTISGQPMYVPAGGVPRKRRRGGCLLWLFITLLVAAGVAAGAYFILNPPRYDVTVNGQTVTVDRGATIADVIEAGYATPTAGNLMAIDGSVAKEGGGDAFAATVNGTATTDATTTLDKDAVVEIADGADQVETETVTTEAIPFETVGSERTADAYWTGSLHVNQKGQEGERTVRTGDVSGTQIIEQTKAPVDEGYRVYTANVGEDKVIALTFDDGPWPETTDAILDVLEANGAKATFFTIGNQVAPYAAQVKREADLGCQVCTHSWDHASGSGQGVNLTYMSADEQINEITQGYAALKEVLGEEPSHVFRAPGGNYYGDIIATLAPYVDAEVGWDVDTEDWRLPGSDAIYAAIMSVEPGQVVLMHDGGGDRWQTVEAIKRAVPELVAQGYSLVTVDELLAYES</sequence>
<dbReference type="Gene3D" id="3.20.20.370">
    <property type="entry name" value="Glycoside hydrolase/deacetylase"/>
    <property type="match status" value="1"/>
</dbReference>
<dbReference type="PANTHER" id="PTHR10587">
    <property type="entry name" value="GLYCOSYL TRANSFERASE-RELATED"/>
    <property type="match status" value="1"/>
</dbReference>
<evidence type="ECO:0000259" key="5">
    <source>
        <dbReference type="PROSITE" id="PS51677"/>
    </source>
</evidence>
<evidence type="ECO:0000256" key="2">
    <source>
        <dbReference type="ARBA" id="ARBA00022801"/>
    </source>
</evidence>
<dbReference type="SUPFAM" id="SSF88713">
    <property type="entry name" value="Glycoside hydrolase/deacetylase"/>
    <property type="match status" value="1"/>
</dbReference>
<dbReference type="InterPro" id="IPR002509">
    <property type="entry name" value="NODB_dom"/>
</dbReference>
<proteinExistence type="predicted"/>
<dbReference type="InterPro" id="IPR011330">
    <property type="entry name" value="Glyco_hydro/deAcase_b/a-brl"/>
</dbReference>
<evidence type="ECO:0000256" key="4">
    <source>
        <dbReference type="SAM" id="Phobius"/>
    </source>
</evidence>
<dbReference type="CDD" id="cd10917">
    <property type="entry name" value="CE4_NodB_like_6s_7s"/>
    <property type="match status" value="1"/>
</dbReference>
<dbReference type="AlphaFoldDB" id="W0FSG7"/>
<name>W0FSG7_9BACT</name>
<keyword evidence="6" id="KW-0326">Glycosidase</keyword>
<keyword evidence="1" id="KW-0479">Metal-binding</keyword>
<dbReference type="GO" id="GO:0046872">
    <property type="term" value="F:metal ion binding"/>
    <property type="evidence" value="ECO:0007669"/>
    <property type="project" value="UniProtKB-KW"/>
</dbReference>
<accession>W0FSG7</accession>
<keyword evidence="4" id="KW-0812">Transmembrane</keyword>
<evidence type="ECO:0000256" key="1">
    <source>
        <dbReference type="ARBA" id="ARBA00022723"/>
    </source>
</evidence>
<feature type="domain" description="NodB homology" evidence="5">
    <location>
        <begin position="222"/>
        <end position="409"/>
    </location>
</feature>
<keyword evidence="6" id="KW-0624">Polysaccharide degradation</keyword>
<protein>
    <submittedName>
        <fullName evidence="6">Xylanase/chitin deacetylase</fullName>
    </submittedName>
</protein>
<organism evidence="6">
    <name type="scientific">uncultured bacterium Contigcl_1738</name>
    <dbReference type="NCBI Taxonomy" id="1393655"/>
    <lineage>
        <taxon>Bacteria</taxon>
        <taxon>environmental samples</taxon>
    </lineage>
</organism>
<evidence type="ECO:0000256" key="3">
    <source>
        <dbReference type="SAM" id="MobiDB-lite"/>
    </source>
</evidence>
<dbReference type="GO" id="GO:0045493">
    <property type="term" value="P:xylan catabolic process"/>
    <property type="evidence" value="ECO:0007669"/>
    <property type="project" value="UniProtKB-KW"/>
</dbReference>
<evidence type="ECO:0000313" key="6">
    <source>
        <dbReference type="EMBL" id="AHF26020.1"/>
    </source>
</evidence>
<feature type="region of interest" description="Disordered" evidence="3">
    <location>
        <begin position="1"/>
        <end position="25"/>
    </location>
</feature>
<keyword evidence="6" id="KW-0858">Xylan degradation</keyword>
<keyword evidence="6" id="KW-0119">Carbohydrate metabolism</keyword>
<dbReference type="PROSITE" id="PS51677">
    <property type="entry name" value="NODB"/>
    <property type="match status" value="1"/>
</dbReference>